<gene>
    <name evidence="1" type="ORF">QX233_22545</name>
</gene>
<accession>A0AAJ1VMU5</accession>
<sequence length="90" mass="9829">VIQEGSLSSLEIVEVDQGEGLMIVDGETMMALVAVEIEVALANLKEVEIVAGVTNQMKMTGQSHSHQVNDWNRNSFLEAILGLTLRNMMT</sequence>
<dbReference type="RefSeq" id="WP_290343763.1">
    <property type="nucleotide sequence ID" value="NZ_JAUHGV010000177.1"/>
</dbReference>
<dbReference type="AlphaFoldDB" id="A0AAJ1VMU5"/>
<feature type="non-terminal residue" evidence="1">
    <location>
        <position position="1"/>
    </location>
</feature>
<organism evidence="1 2">
    <name type="scientific">Chryseobacterium gambrini</name>
    <dbReference type="NCBI Taxonomy" id="373672"/>
    <lineage>
        <taxon>Bacteria</taxon>
        <taxon>Pseudomonadati</taxon>
        <taxon>Bacteroidota</taxon>
        <taxon>Flavobacteriia</taxon>
        <taxon>Flavobacteriales</taxon>
        <taxon>Weeksellaceae</taxon>
        <taxon>Chryseobacterium group</taxon>
        <taxon>Chryseobacterium</taxon>
    </lineage>
</organism>
<dbReference type="Proteomes" id="UP001225933">
    <property type="component" value="Unassembled WGS sequence"/>
</dbReference>
<proteinExistence type="predicted"/>
<evidence type="ECO:0000313" key="2">
    <source>
        <dbReference type="Proteomes" id="UP001225933"/>
    </source>
</evidence>
<protein>
    <submittedName>
        <fullName evidence="1">Uncharacterized protein</fullName>
    </submittedName>
</protein>
<dbReference type="EMBL" id="JAUHGV010000177">
    <property type="protein sequence ID" value="MDN4015231.1"/>
    <property type="molecule type" value="Genomic_DNA"/>
</dbReference>
<comment type="caution">
    <text evidence="1">The sequence shown here is derived from an EMBL/GenBank/DDBJ whole genome shotgun (WGS) entry which is preliminary data.</text>
</comment>
<evidence type="ECO:0000313" key="1">
    <source>
        <dbReference type="EMBL" id="MDN4015231.1"/>
    </source>
</evidence>
<feature type="non-terminal residue" evidence="1">
    <location>
        <position position="90"/>
    </location>
</feature>
<reference evidence="1" key="1">
    <citation type="submission" date="2023-06" db="EMBL/GenBank/DDBJ databases">
        <title>Two Chryseobacterium gambrini strains from China.</title>
        <authorList>
            <person name="Zeng J."/>
            <person name="Wu Y."/>
        </authorList>
    </citation>
    <scope>NUCLEOTIDE SEQUENCE</scope>
    <source>
        <strain evidence="1">SQ219</strain>
    </source>
</reference>
<name>A0AAJ1VMU5_9FLAO</name>